<reference evidence="9 10" key="1">
    <citation type="journal article" date="2014" name="Int. J. Syst. Evol. Microbiol.">
        <title>Methanobacterium paludis sp. nov. and a novel strain of Methanobacterium lacus isolated from northern peatlands.</title>
        <authorList>
            <person name="Cadillo-Quiroz H."/>
            <person name="Brauer S.L."/>
            <person name="Goodson N."/>
            <person name="Yavitt J.B."/>
            <person name="Zinder S.H."/>
        </authorList>
    </citation>
    <scope>NUCLEOTIDE SEQUENCE [LARGE SCALE GENOMIC DNA]</scope>
    <source>
        <strain evidence="10">DSM 25820 / JCM 18151 / SWAN1</strain>
    </source>
</reference>
<dbReference type="KEGG" id="mew:MSWAN_1169"/>
<evidence type="ECO:0000256" key="1">
    <source>
        <dbReference type="ARBA" id="ARBA00003660"/>
    </source>
</evidence>
<evidence type="ECO:0000313" key="9">
    <source>
        <dbReference type="EMBL" id="AEG18186.1"/>
    </source>
</evidence>
<evidence type="ECO:0000259" key="8">
    <source>
        <dbReference type="PROSITE" id="PS51202"/>
    </source>
</evidence>
<accession>F6D578</accession>
<evidence type="ECO:0000256" key="4">
    <source>
        <dbReference type="ARBA" id="ARBA00022958"/>
    </source>
</evidence>
<keyword evidence="3" id="KW-0633">Potassium transport</keyword>
<dbReference type="Pfam" id="PF02080">
    <property type="entry name" value="TrkA_C"/>
    <property type="match status" value="1"/>
</dbReference>
<dbReference type="GO" id="GO:0005886">
    <property type="term" value="C:plasma membrane"/>
    <property type="evidence" value="ECO:0007669"/>
    <property type="project" value="InterPro"/>
</dbReference>
<dbReference type="AlphaFoldDB" id="F6D578"/>
<dbReference type="STRING" id="868131.MSWAN_1169"/>
<dbReference type="PRINTS" id="PR00335">
    <property type="entry name" value="KUPTAKETRKA"/>
</dbReference>
<feature type="domain" description="RCK N-terminal" evidence="7">
    <location>
        <begin position="1"/>
        <end position="116"/>
    </location>
</feature>
<dbReference type="SUPFAM" id="SSF116726">
    <property type="entry name" value="TrkA C-terminal domain-like"/>
    <property type="match status" value="1"/>
</dbReference>
<dbReference type="InterPro" id="IPR036721">
    <property type="entry name" value="RCK_C_sf"/>
</dbReference>
<keyword evidence="5" id="KW-0520">NAD</keyword>
<keyword evidence="2" id="KW-0813">Transport</keyword>
<evidence type="ECO:0000259" key="7">
    <source>
        <dbReference type="PROSITE" id="PS51201"/>
    </source>
</evidence>
<dbReference type="InterPro" id="IPR006036">
    <property type="entry name" value="K_uptake_TrkA"/>
</dbReference>
<gene>
    <name evidence="9" type="ordered locus">MSWAN_1169</name>
</gene>
<dbReference type="InterPro" id="IPR050721">
    <property type="entry name" value="Trk_Ktr_HKT_K-transport"/>
</dbReference>
<keyword evidence="6" id="KW-0406">Ion transport</keyword>
<dbReference type="InterPro" id="IPR006037">
    <property type="entry name" value="RCK_C"/>
</dbReference>
<keyword evidence="10" id="KW-1185">Reference proteome</keyword>
<protein>
    <submittedName>
        <fullName evidence="9">TrkA-N domain protein</fullName>
    </submittedName>
</protein>
<dbReference type="PANTHER" id="PTHR43833">
    <property type="entry name" value="POTASSIUM CHANNEL PROTEIN 2-RELATED-RELATED"/>
    <property type="match status" value="1"/>
</dbReference>
<name>F6D578_METPW</name>
<dbReference type="Gene3D" id="3.40.50.720">
    <property type="entry name" value="NAD(P)-binding Rossmann-like Domain"/>
    <property type="match status" value="1"/>
</dbReference>
<dbReference type="InterPro" id="IPR003148">
    <property type="entry name" value="RCK_N"/>
</dbReference>
<dbReference type="InterPro" id="IPR036291">
    <property type="entry name" value="NAD(P)-bd_dom_sf"/>
</dbReference>
<dbReference type="EMBL" id="CP002772">
    <property type="protein sequence ID" value="AEG18186.1"/>
    <property type="molecule type" value="Genomic_DNA"/>
</dbReference>
<dbReference type="GO" id="GO:0015079">
    <property type="term" value="F:potassium ion transmembrane transporter activity"/>
    <property type="evidence" value="ECO:0007669"/>
    <property type="project" value="InterPro"/>
</dbReference>
<dbReference type="SUPFAM" id="SSF51735">
    <property type="entry name" value="NAD(P)-binding Rossmann-fold domains"/>
    <property type="match status" value="1"/>
</dbReference>
<proteinExistence type="predicted"/>
<keyword evidence="4" id="KW-0630">Potassium</keyword>
<comment type="function">
    <text evidence="1">Part of a potassium transport system.</text>
</comment>
<evidence type="ECO:0000256" key="6">
    <source>
        <dbReference type="ARBA" id="ARBA00023065"/>
    </source>
</evidence>
<dbReference type="HOGENOM" id="CLU_046525_2_3_2"/>
<dbReference type="RefSeq" id="WP_013825687.1">
    <property type="nucleotide sequence ID" value="NC_015574.1"/>
</dbReference>
<dbReference type="GeneID" id="10668674"/>
<evidence type="ECO:0000256" key="2">
    <source>
        <dbReference type="ARBA" id="ARBA00022448"/>
    </source>
</evidence>
<dbReference type="OrthoDB" id="24929at2157"/>
<dbReference type="Proteomes" id="UP000009231">
    <property type="component" value="Chromosome"/>
</dbReference>
<dbReference type="eggNOG" id="arCOG01957">
    <property type="taxonomic scope" value="Archaea"/>
</dbReference>
<sequence length="217" mass="23660">MYVIIMGGGRVGLKLASLLSQEGHDITLIEKDQKICEKASSDLDAMVICGNGTDSKILEEANINNADVFVAATGNNEANLMACILVKEYQPSKLIARISDPLLENIFKKIGVDFVVSPELTAASYLEKLILRPKVADLIMLGTGNAELLNIPIKNSKVIGKTVGELSPNDNYIISAIYKNENSDIIIPQSDMVLEEGFKILILIKKEAVKKVVKIFL</sequence>
<dbReference type="PANTHER" id="PTHR43833:SF5">
    <property type="entry name" value="TRK SYSTEM POTASSIUM UPTAKE PROTEIN TRKA"/>
    <property type="match status" value="1"/>
</dbReference>
<evidence type="ECO:0000256" key="5">
    <source>
        <dbReference type="ARBA" id="ARBA00023027"/>
    </source>
</evidence>
<dbReference type="PROSITE" id="PS51202">
    <property type="entry name" value="RCK_C"/>
    <property type="match status" value="1"/>
</dbReference>
<dbReference type="PROSITE" id="PS51201">
    <property type="entry name" value="RCK_N"/>
    <property type="match status" value="1"/>
</dbReference>
<evidence type="ECO:0000313" key="10">
    <source>
        <dbReference type="Proteomes" id="UP000009231"/>
    </source>
</evidence>
<dbReference type="Pfam" id="PF02254">
    <property type="entry name" value="TrkA_N"/>
    <property type="match status" value="1"/>
</dbReference>
<organism evidence="9 10">
    <name type="scientific">Methanobacterium paludis (strain DSM 25820 / JCM 18151 / SWAN1)</name>
    <dbReference type="NCBI Taxonomy" id="868131"/>
    <lineage>
        <taxon>Archaea</taxon>
        <taxon>Methanobacteriati</taxon>
        <taxon>Methanobacteriota</taxon>
        <taxon>Methanomada group</taxon>
        <taxon>Methanobacteria</taxon>
        <taxon>Methanobacteriales</taxon>
        <taxon>Methanobacteriaceae</taxon>
        <taxon>Methanobacterium</taxon>
    </lineage>
</organism>
<evidence type="ECO:0000256" key="3">
    <source>
        <dbReference type="ARBA" id="ARBA00022538"/>
    </source>
</evidence>
<feature type="domain" description="RCK C-terminal" evidence="8">
    <location>
        <begin position="133"/>
        <end position="217"/>
    </location>
</feature>
<dbReference type="Gene3D" id="3.30.70.1450">
    <property type="entry name" value="Regulator of K+ conductance, C-terminal domain"/>
    <property type="match status" value="1"/>
</dbReference>